<evidence type="ECO:0000313" key="3">
    <source>
        <dbReference type="EMBL" id="UTI66383.1"/>
    </source>
</evidence>
<feature type="coiled-coil region" evidence="1">
    <location>
        <begin position="64"/>
        <end position="91"/>
    </location>
</feature>
<dbReference type="Gene3D" id="3.30.1380.10">
    <property type="match status" value="1"/>
</dbReference>
<evidence type="ECO:0000256" key="1">
    <source>
        <dbReference type="SAM" id="Coils"/>
    </source>
</evidence>
<feature type="signal peptide" evidence="2">
    <location>
        <begin position="1"/>
        <end position="28"/>
    </location>
</feature>
<name>A0ABY5DWK0_9ACTN</name>
<evidence type="ECO:0000313" key="4">
    <source>
        <dbReference type="Proteomes" id="UP001056035"/>
    </source>
</evidence>
<dbReference type="SUPFAM" id="SSF55166">
    <property type="entry name" value="Hedgehog/DD-peptidase"/>
    <property type="match status" value="1"/>
</dbReference>
<evidence type="ECO:0000256" key="2">
    <source>
        <dbReference type="SAM" id="SignalP"/>
    </source>
</evidence>
<proteinExistence type="predicted"/>
<sequence>MLRPSSPSSFRRPRTVAVVAVSAGVALAGALGTSASADLQSRLGASQAKDRQLQQGIAADASHIQGFQGRIDDLRQRLDVLQGTLTGEEEQLTSLQTSLRHARAHLTILRLRYVQDRRTLARQLVGQYEAPKPSLVDVVLHAHGFADLLELADQFRELSQHNATVAGDVRAARTRVGLQTDRLTELEARQERVTQALQAQRDEIAQLKLAVVDRQLVYVRARSAKSAELTSLRANRGRLEKQLAAIQAKNARIFASAASGSGPGLPSGGAPAFSAHAGTYGFFQAPGTNYSVGDTPRIAARLDVMGKALHLHLIGISGYRTPQHSVEVGGFANDPHTRGQASDTPGLEGVPEATLNKYGLTRPFGGAAELDHVQLLGSI</sequence>
<feature type="chain" id="PRO_5047036799" description="Peptidase M23" evidence="2">
    <location>
        <begin position="29"/>
        <end position="379"/>
    </location>
</feature>
<dbReference type="EMBL" id="CP098502">
    <property type="protein sequence ID" value="UTI66383.1"/>
    <property type="molecule type" value="Genomic_DNA"/>
</dbReference>
<keyword evidence="2" id="KW-0732">Signal</keyword>
<dbReference type="RefSeq" id="WP_254573054.1">
    <property type="nucleotide sequence ID" value="NZ_CP098502.1"/>
</dbReference>
<gene>
    <name evidence="3" type="ORF">NBH00_09270</name>
</gene>
<dbReference type="InterPro" id="IPR009045">
    <property type="entry name" value="Zn_M74/Hedgehog-like"/>
</dbReference>
<feature type="coiled-coil region" evidence="1">
    <location>
        <begin position="183"/>
        <end position="249"/>
    </location>
</feature>
<accession>A0ABY5DWK0</accession>
<reference evidence="3 4" key="1">
    <citation type="submission" date="2022-06" db="EMBL/GenBank/DDBJ databases">
        <title>Paraconexibacter antarcticus.</title>
        <authorList>
            <person name="Kim C.S."/>
        </authorList>
    </citation>
    <scope>NUCLEOTIDE SEQUENCE [LARGE SCALE GENOMIC DNA]</scope>
    <source>
        <strain evidence="3 4">02-257</strain>
    </source>
</reference>
<keyword evidence="1" id="KW-0175">Coiled coil</keyword>
<keyword evidence="4" id="KW-1185">Reference proteome</keyword>
<dbReference type="Gene3D" id="6.10.250.3150">
    <property type="match status" value="1"/>
</dbReference>
<protein>
    <recommendedName>
        <fullName evidence="5">Peptidase M23</fullName>
    </recommendedName>
</protein>
<evidence type="ECO:0008006" key="5">
    <source>
        <dbReference type="Google" id="ProtNLM"/>
    </source>
</evidence>
<organism evidence="3 4">
    <name type="scientific">Paraconexibacter antarcticus</name>
    <dbReference type="NCBI Taxonomy" id="2949664"/>
    <lineage>
        <taxon>Bacteria</taxon>
        <taxon>Bacillati</taxon>
        <taxon>Actinomycetota</taxon>
        <taxon>Thermoleophilia</taxon>
        <taxon>Solirubrobacterales</taxon>
        <taxon>Paraconexibacteraceae</taxon>
        <taxon>Paraconexibacter</taxon>
    </lineage>
</organism>
<dbReference type="Proteomes" id="UP001056035">
    <property type="component" value="Chromosome"/>
</dbReference>